<dbReference type="Gene3D" id="1.10.260.40">
    <property type="entry name" value="lambda repressor-like DNA-binding domains"/>
    <property type="match status" value="1"/>
</dbReference>
<dbReference type="RefSeq" id="WP_381570031.1">
    <property type="nucleotide sequence ID" value="NZ_JBHSKL010000003.1"/>
</dbReference>
<sequence>MTGDQPETQEFGGRESALAELRDRLNAARAKAQCDQTQLAKRAQLARSTVNQALSHTAPAPSVNTITALAKALRLDPDPLLALLRTARSTPSSEVLRDCEADDVPGRPITACDPLELEVHPAAAPTAQLASRPQRAALPAYVPRPHDNRLAEIVREAKAGQSRMAVLVGTSSTGKTRACWEAIQPLQRKVGCYGTPSTPPAPKPPSPDCSASVPEP</sequence>
<comment type="caution">
    <text evidence="3">The sequence shown here is derived from an EMBL/GenBank/DDBJ whole genome shotgun (WGS) entry which is preliminary data.</text>
</comment>
<feature type="domain" description="HTH cro/C1-type" evidence="2">
    <location>
        <begin position="25"/>
        <end position="80"/>
    </location>
</feature>
<evidence type="ECO:0000259" key="2">
    <source>
        <dbReference type="PROSITE" id="PS50943"/>
    </source>
</evidence>
<proteinExistence type="predicted"/>
<protein>
    <submittedName>
        <fullName evidence="3">Helix-turn-helix domain-containing protein</fullName>
    </submittedName>
</protein>
<reference evidence="4" key="1">
    <citation type="journal article" date="2019" name="Int. J. Syst. Evol. Microbiol.">
        <title>The Global Catalogue of Microorganisms (GCM) 10K type strain sequencing project: providing services to taxonomists for standard genome sequencing and annotation.</title>
        <authorList>
            <consortium name="The Broad Institute Genomics Platform"/>
            <consortium name="The Broad Institute Genome Sequencing Center for Infectious Disease"/>
            <person name="Wu L."/>
            <person name="Ma J."/>
        </authorList>
    </citation>
    <scope>NUCLEOTIDE SEQUENCE [LARGE SCALE GENOMIC DNA]</scope>
    <source>
        <strain evidence="4">CCM 8479</strain>
    </source>
</reference>
<dbReference type="PROSITE" id="PS50943">
    <property type="entry name" value="HTH_CROC1"/>
    <property type="match status" value="1"/>
</dbReference>
<gene>
    <name evidence="3" type="ORF">ACFPN6_01980</name>
</gene>
<feature type="compositionally biased region" description="Pro residues" evidence="1">
    <location>
        <begin position="197"/>
        <end position="207"/>
    </location>
</feature>
<keyword evidence="4" id="KW-1185">Reference proteome</keyword>
<dbReference type="SMART" id="SM00530">
    <property type="entry name" value="HTH_XRE"/>
    <property type="match status" value="1"/>
</dbReference>
<accession>A0ABW0CZ74</accession>
<dbReference type="InterPro" id="IPR001387">
    <property type="entry name" value="Cro/C1-type_HTH"/>
</dbReference>
<dbReference type="CDD" id="cd00093">
    <property type="entry name" value="HTH_XRE"/>
    <property type="match status" value="1"/>
</dbReference>
<dbReference type="InterPro" id="IPR010982">
    <property type="entry name" value="Lambda_DNA-bd_dom_sf"/>
</dbReference>
<dbReference type="Proteomes" id="UP001596156">
    <property type="component" value="Unassembled WGS sequence"/>
</dbReference>
<dbReference type="SUPFAM" id="SSF47413">
    <property type="entry name" value="lambda repressor-like DNA-binding domains"/>
    <property type="match status" value="1"/>
</dbReference>
<dbReference type="Pfam" id="PF13560">
    <property type="entry name" value="HTH_31"/>
    <property type="match status" value="1"/>
</dbReference>
<evidence type="ECO:0000313" key="3">
    <source>
        <dbReference type="EMBL" id="MFC5223385.1"/>
    </source>
</evidence>
<name>A0ABW0CZ74_STRFI</name>
<organism evidence="3 4">
    <name type="scientific">Streptomyces fimbriatus</name>
    <dbReference type="NCBI Taxonomy" id="68197"/>
    <lineage>
        <taxon>Bacteria</taxon>
        <taxon>Bacillati</taxon>
        <taxon>Actinomycetota</taxon>
        <taxon>Actinomycetes</taxon>
        <taxon>Kitasatosporales</taxon>
        <taxon>Streptomycetaceae</taxon>
        <taxon>Streptomyces</taxon>
    </lineage>
</organism>
<evidence type="ECO:0000313" key="4">
    <source>
        <dbReference type="Proteomes" id="UP001596156"/>
    </source>
</evidence>
<dbReference type="EMBL" id="JBHSKL010000003">
    <property type="protein sequence ID" value="MFC5223385.1"/>
    <property type="molecule type" value="Genomic_DNA"/>
</dbReference>
<feature type="region of interest" description="Disordered" evidence="1">
    <location>
        <begin position="190"/>
        <end position="216"/>
    </location>
</feature>
<evidence type="ECO:0000256" key="1">
    <source>
        <dbReference type="SAM" id="MobiDB-lite"/>
    </source>
</evidence>